<evidence type="ECO:0000313" key="1">
    <source>
        <dbReference type="EMBL" id="KAA5611567.1"/>
    </source>
</evidence>
<comment type="caution">
    <text evidence="1">The sequence shown here is derived from an EMBL/GenBank/DDBJ whole genome shotgun (WGS) entry which is preliminary data.</text>
</comment>
<proteinExistence type="predicted"/>
<accession>A0A5M6IUM7</accession>
<dbReference type="Proteomes" id="UP000325255">
    <property type="component" value="Unassembled WGS sequence"/>
</dbReference>
<sequence>MVGQFTIPVDVPVGSKLVKFQGRGGSKASATFVGRGKISVTELRAVQNIRTTTTEFFERYDPQAETFTLNSPALISGCDVWFCAKGTTGRTFAEIRTCENGWPTSEVVANAVVQTSTLLTDQWYRFSWPPVRLEAGREYALVIGCDDATTAISVAELGKFDVAAQQWVTSQPYQIGVRLSSSNGSTWTAHQDSDLAFRLLRTPTASNNTRINLPDVTITQADELMVLAAIERPTALCDCVFELTLPDASVVTVGEGEIVLLPSQMTGTVKWAAVLSGEPDATPRLHKDIQLVSARRSNTGDYVSRAMVAGSGSRIVVTFEALLPGTSNLTIEIGEDGDGPWTTVPFISATPIGDGWMDRTHRITGYNPATAVVRLTVNGDARQRPEVRKLKAVVAT</sequence>
<evidence type="ECO:0000313" key="2">
    <source>
        <dbReference type="Proteomes" id="UP000325255"/>
    </source>
</evidence>
<protein>
    <submittedName>
        <fullName evidence="1">Uncharacterized protein</fullName>
    </submittedName>
</protein>
<dbReference type="OrthoDB" id="2463879at2"/>
<keyword evidence="2" id="KW-1185">Reference proteome</keyword>
<reference evidence="1 2" key="1">
    <citation type="submission" date="2019-09" db="EMBL/GenBank/DDBJ databases">
        <title>Genome sequence of Rhodovastum atsumiense, a diverse member of the Acetobacteraceae family of non-sulfur purple photosynthetic bacteria.</title>
        <authorList>
            <person name="Meyer T."/>
            <person name="Kyndt J."/>
        </authorList>
    </citation>
    <scope>NUCLEOTIDE SEQUENCE [LARGE SCALE GENOMIC DNA]</scope>
    <source>
        <strain evidence="1 2">DSM 21279</strain>
    </source>
</reference>
<dbReference type="EMBL" id="VWPK01000019">
    <property type="protein sequence ID" value="KAA5611567.1"/>
    <property type="molecule type" value="Genomic_DNA"/>
</dbReference>
<organism evidence="1 2">
    <name type="scientific">Rhodovastum atsumiense</name>
    <dbReference type="NCBI Taxonomy" id="504468"/>
    <lineage>
        <taxon>Bacteria</taxon>
        <taxon>Pseudomonadati</taxon>
        <taxon>Pseudomonadota</taxon>
        <taxon>Alphaproteobacteria</taxon>
        <taxon>Acetobacterales</taxon>
        <taxon>Acetobacteraceae</taxon>
        <taxon>Rhodovastum</taxon>
    </lineage>
</organism>
<dbReference type="AlphaFoldDB" id="A0A5M6IUM7"/>
<gene>
    <name evidence="1" type="ORF">F1189_13460</name>
</gene>
<dbReference type="RefSeq" id="WP_150041341.1">
    <property type="nucleotide sequence ID" value="NZ_OW485606.1"/>
</dbReference>
<name>A0A5M6IUM7_9PROT</name>